<reference evidence="1 3" key="2">
    <citation type="journal article" date="2013" name="Nature">
        <title>Insights into bilaterian evolution from three spiralian genomes.</title>
        <authorList>
            <person name="Simakov O."/>
            <person name="Marletaz F."/>
            <person name="Cho S.J."/>
            <person name="Edsinger-Gonzales E."/>
            <person name="Havlak P."/>
            <person name="Hellsten U."/>
            <person name="Kuo D.H."/>
            <person name="Larsson T."/>
            <person name="Lv J."/>
            <person name="Arendt D."/>
            <person name="Savage R."/>
            <person name="Osoegawa K."/>
            <person name="de Jong P."/>
            <person name="Grimwood J."/>
            <person name="Chapman J.A."/>
            <person name="Shapiro H."/>
            <person name="Aerts A."/>
            <person name="Otillar R.P."/>
            <person name="Terry A.Y."/>
            <person name="Boore J.L."/>
            <person name="Grigoriev I.V."/>
            <person name="Lindberg D.R."/>
            <person name="Seaver E.C."/>
            <person name="Weisblat D.A."/>
            <person name="Putnam N.H."/>
            <person name="Rokhsar D.S."/>
        </authorList>
    </citation>
    <scope>NUCLEOTIDE SEQUENCE</scope>
    <source>
        <strain evidence="1 3">I ESC-2004</strain>
    </source>
</reference>
<accession>R7TNQ1</accession>
<proteinExistence type="predicted"/>
<keyword evidence="3" id="KW-1185">Reference proteome</keyword>
<reference evidence="3" key="1">
    <citation type="submission" date="2012-12" db="EMBL/GenBank/DDBJ databases">
        <authorList>
            <person name="Hellsten U."/>
            <person name="Grimwood J."/>
            <person name="Chapman J.A."/>
            <person name="Shapiro H."/>
            <person name="Aerts A."/>
            <person name="Otillar R.P."/>
            <person name="Terry A.Y."/>
            <person name="Boore J.L."/>
            <person name="Simakov O."/>
            <person name="Marletaz F."/>
            <person name="Cho S.-J."/>
            <person name="Edsinger-Gonzales E."/>
            <person name="Havlak P."/>
            <person name="Kuo D.-H."/>
            <person name="Larsson T."/>
            <person name="Lv J."/>
            <person name="Arendt D."/>
            <person name="Savage R."/>
            <person name="Osoegawa K."/>
            <person name="de Jong P."/>
            <person name="Lindberg D.R."/>
            <person name="Seaver E.C."/>
            <person name="Weisblat D.A."/>
            <person name="Putnam N.H."/>
            <person name="Grigoriev I.V."/>
            <person name="Rokhsar D.S."/>
        </authorList>
    </citation>
    <scope>NUCLEOTIDE SEQUENCE</scope>
    <source>
        <strain evidence="3">I ESC-2004</strain>
    </source>
</reference>
<dbReference type="AlphaFoldDB" id="R7TNQ1"/>
<sequence length="162" mass="18617">MLSPYNHQDLGEYRDRARTMSPSILKKLRRCSLQDPPISPRLRTPQLHRNHSLQDNSKSHQENLLIGILKNKKKRNVCCDSALSSEHSSSEVINEEIEKVSRESLFVERDPLPRGSVAFEAVMTELGSKEDLLRSHTVGSEDFKETVNRTKGQSRKVHWDIE</sequence>
<name>R7TNQ1_CAPTE</name>
<gene>
    <name evidence="1" type="ORF">CAPTEDRAFT_209913</name>
</gene>
<dbReference type="HOGENOM" id="CLU_1637036_0_0_1"/>
<organism evidence="1">
    <name type="scientific">Capitella teleta</name>
    <name type="common">Polychaete worm</name>
    <dbReference type="NCBI Taxonomy" id="283909"/>
    <lineage>
        <taxon>Eukaryota</taxon>
        <taxon>Metazoa</taxon>
        <taxon>Spiralia</taxon>
        <taxon>Lophotrochozoa</taxon>
        <taxon>Annelida</taxon>
        <taxon>Polychaeta</taxon>
        <taxon>Sedentaria</taxon>
        <taxon>Scolecida</taxon>
        <taxon>Capitellidae</taxon>
        <taxon>Capitella</taxon>
    </lineage>
</organism>
<reference evidence="2" key="3">
    <citation type="submission" date="2015-06" db="UniProtKB">
        <authorList>
            <consortium name="EnsemblMetazoa"/>
        </authorList>
    </citation>
    <scope>IDENTIFICATION</scope>
</reference>
<dbReference type="EMBL" id="AMQN01011796">
    <property type="status" value="NOT_ANNOTATED_CDS"/>
    <property type="molecule type" value="Genomic_DNA"/>
</dbReference>
<evidence type="ECO:0000313" key="3">
    <source>
        <dbReference type="Proteomes" id="UP000014760"/>
    </source>
</evidence>
<dbReference type="EnsemblMetazoa" id="CapteT209913">
    <property type="protein sequence ID" value="CapteP209913"/>
    <property type="gene ID" value="CapteG209913"/>
</dbReference>
<dbReference type="EMBL" id="KB309107">
    <property type="protein sequence ID" value="ELT95498.1"/>
    <property type="molecule type" value="Genomic_DNA"/>
</dbReference>
<dbReference type="Proteomes" id="UP000014760">
    <property type="component" value="Unassembled WGS sequence"/>
</dbReference>
<evidence type="ECO:0000313" key="2">
    <source>
        <dbReference type="EnsemblMetazoa" id="CapteP209913"/>
    </source>
</evidence>
<protein>
    <submittedName>
        <fullName evidence="1 2">Uncharacterized protein</fullName>
    </submittedName>
</protein>
<evidence type="ECO:0000313" key="1">
    <source>
        <dbReference type="EMBL" id="ELT95498.1"/>
    </source>
</evidence>